<gene>
    <name evidence="1" type="ORF">M9H77_20879</name>
</gene>
<evidence type="ECO:0000313" key="2">
    <source>
        <dbReference type="Proteomes" id="UP001060085"/>
    </source>
</evidence>
<proteinExistence type="predicted"/>
<dbReference type="EMBL" id="CM044705">
    <property type="protein sequence ID" value="KAI5661556.1"/>
    <property type="molecule type" value="Genomic_DNA"/>
</dbReference>
<reference evidence="2" key="1">
    <citation type="journal article" date="2023" name="Nat. Plants">
        <title>Single-cell RNA sequencing provides a high-resolution roadmap for understanding the multicellular compartmentation of specialized metabolism.</title>
        <authorList>
            <person name="Sun S."/>
            <person name="Shen X."/>
            <person name="Li Y."/>
            <person name="Li Y."/>
            <person name="Wang S."/>
            <person name="Li R."/>
            <person name="Zhang H."/>
            <person name="Shen G."/>
            <person name="Guo B."/>
            <person name="Wei J."/>
            <person name="Xu J."/>
            <person name="St-Pierre B."/>
            <person name="Chen S."/>
            <person name="Sun C."/>
        </authorList>
    </citation>
    <scope>NUCLEOTIDE SEQUENCE [LARGE SCALE GENOMIC DNA]</scope>
</reference>
<organism evidence="1 2">
    <name type="scientific">Catharanthus roseus</name>
    <name type="common">Madagascar periwinkle</name>
    <name type="synonym">Vinca rosea</name>
    <dbReference type="NCBI Taxonomy" id="4058"/>
    <lineage>
        <taxon>Eukaryota</taxon>
        <taxon>Viridiplantae</taxon>
        <taxon>Streptophyta</taxon>
        <taxon>Embryophyta</taxon>
        <taxon>Tracheophyta</taxon>
        <taxon>Spermatophyta</taxon>
        <taxon>Magnoliopsida</taxon>
        <taxon>eudicotyledons</taxon>
        <taxon>Gunneridae</taxon>
        <taxon>Pentapetalae</taxon>
        <taxon>asterids</taxon>
        <taxon>lamiids</taxon>
        <taxon>Gentianales</taxon>
        <taxon>Apocynaceae</taxon>
        <taxon>Rauvolfioideae</taxon>
        <taxon>Vinceae</taxon>
        <taxon>Catharanthinae</taxon>
        <taxon>Catharanthus</taxon>
    </lineage>
</organism>
<evidence type="ECO:0000313" key="1">
    <source>
        <dbReference type="EMBL" id="KAI5661556.1"/>
    </source>
</evidence>
<accession>A0ACC0ALF8</accession>
<dbReference type="Proteomes" id="UP001060085">
    <property type="component" value="Linkage Group LG05"/>
</dbReference>
<sequence length="103" mass="12074">MKVNSSVELFHMPAFMKIFTRAINYPFVTQIKFPIPKKKTKRIPTDFMHHVEEVALDTATLTISSGQSWEVRVVKTENDITLEDGWQKFRLREMFCSSHILKT</sequence>
<protein>
    <submittedName>
        <fullName evidence="1">Uncharacterized protein</fullName>
    </submittedName>
</protein>
<keyword evidence="2" id="KW-1185">Reference proteome</keyword>
<comment type="caution">
    <text evidence="1">The sequence shown here is derived from an EMBL/GenBank/DDBJ whole genome shotgun (WGS) entry which is preliminary data.</text>
</comment>
<name>A0ACC0ALF8_CATRO</name>